<feature type="region of interest" description="Disordered" evidence="1">
    <location>
        <begin position="1"/>
        <end position="208"/>
    </location>
</feature>
<organism evidence="2 3">
    <name type="scientific">Trypanosoma theileri</name>
    <dbReference type="NCBI Taxonomy" id="67003"/>
    <lineage>
        <taxon>Eukaryota</taxon>
        <taxon>Discoba</taxon>
        <taxon>Euglenozoa</taxon>
        <taxon>Kinetoplastea</taxon>
        <taxon>Metakinetoplastina</taxon>
        <taxon>Trypanosomatida</taxon>
        <taxon>Trypanosomatidae</taxon>
        <taxon>Trypanosoma</taxon>
    </lineage>
</organism>
<proteinExistence type="predicted"/>
<dbReference type="GeneID" id="39991631"/>
<feature type="compositionally biased region" description="Basic and acidic residues" evidence="1">
    <location>
        <begin position="54"/>
        <end position="67"/>
    </location>
</feature>
<dbReference type="EMBL" id="NBCO01000131">
    <property type="protein sequence ID" value="ORC81077.1"/>
    <property type="molecule type" value="Genomic_DNA"/>
</dbReference>
<feature type="compositionally biased region" description="Polar residues" evidence="1">
    <location>
        <begin position="167"/>
        <end position="208"/>
    </location>
</feature>
<dbReference type="Proteomes" id="UP000192257">
    <property type="component" value="Unassembled WGS sequence"/>
</dbReference>
<sequence>LGEEVEENKVVSKDSRTSDSSSSSTSHSTALSGSGADFHDPNKVQTQDGVQDLSQKKPLAEENRHLGGDVGHNQHTNDINPSVNSRVNGQVGTTIPAISPPALGGQQPVSAQLSAPDGPKVSSEHSSTQRPEDASTKDDHDLQHAMKSHEKQQEGTNTHDKQGGETTGTSMPGTSVGQETSANAPQNTPETSSYTSATPNANESGDAQ</sequence>
<evidence type="ECO:0000313" key="2">
    <source>
        <dbReference type="EMBL" id="ORC81077.1"/>
    </source>
</evidence>
<feature type="compositionally biased region" description="Polar residues" evidence="1">
    <location>
        <begin position="73"/>
        <end position="93"/>
    </location>
</feature>
<evidence type="ECO:0000313" key="3">
    <source>
        <dbReference type="Proteomes" id="UP000192257"/>
    </source>
</evidence>
<gene>
    <name evidence="2" type="ORF">TM35_001311020</name>
</gene>
<feature type="compositionally biased region" description="Basic and acidic residues" evidence="1">
    <location>
        <begin position="7"/>
        <end position="17"/>
    </location>
</feature>
<feature type="non-terminal residue" evidence="2">
    <location>
        <position position="208"/>
    </location>
</feature>
<evidence type="ECO:0000256" key="1">
    <source>
        <dbReference type="SAM" id="MobiDB-lite"/>
    </source>
</evidence>
<feature type="non-terminal residue" evidence="2">
    <location>
        <position position="1"/>
    </location>
</feature>
<dbReference type="AlphaFoldDB" id="A0A1X0NDT2"/>
<feature type="compositionally biased region" description="Basic and acidic residues" evidence="1">
    <location>
        <begin position="130"/>
        <end position="163"/>
    </location>
</feature>
<feature type="compositionally biased region" description="Polar residues" evidence="1">
    <location>
        <begin position="43"/>
        <end position="53"/>
    </location>
</feature>
<reference evidence="2 3" key="1">
    <citation type="submission" date="2017-03" db="EMBL/GenBank/DDBJ databases">
        <title>An alternative strategy for trypanosome survival in the mammalian bloodstream revealed through genome and transcriptome analysis of the ubiquitous bovine parasite Trypanosoma (Megatrypanum) theileri.</title>
        <authorList>
            <person name="Kelly S."/>
            <person name="Ivens A."/>
            <person name="Mott A."/>
            <person name="O'Neill E."/>
            <person name="Emms D."/>
            <person name="Macleod O."/>
            <person name="Voorheis P."/>
            <person name="Matthews J."/>
            <person name="Matthews K."/>
            <person name="Carrington M."/>
        </authorList>
    </citation>
    <scope>NUCLEOTIDE SEQUENCE [LARGE SCALE GENOMIC DNA]</scope>
    <source>
        <strain evidence="2">Edinburgh</strain>
    </source>
</reference>
<comment type="caution">
    <text evidence="2">The sequence shown here is derived from an EMBL/GenBank/DDBJ whole genome shotgun (WGS) entry which is preliminary data.</text>
</comment>
<accession>A0A1X0NDT2</accession>
<keyword evidence="3" id="KW-1185">Reference proteome</keyword>
<dbReference type="VEuPathDB" id="TriTrypDB:TM35_001311020"/>
<name>A0A1X0NDT2_9TRYP</name>
<protein>
    <submittedName>
        <fullName evidence="2">Uncharacterized protein</fullName>
    </submittedName>
</protein>
<dbReference type="RefSeq" id="XP_028876857.1">
    <property type="nucleotide sequence ID" value="XM_029031851.1"/>
</dbReference>
<feature type="compositionally biased region" description="Low complexity" evidence="1">
    <location>
        <begin position="18"/>
        <end position="34"/>
    </location>
</feature>